<name>A0A834J7G3_VESVU</name>
<dbReference type="Proteomes" id="UP000614350">
    <property type="component" value="Unassembled WGS sequence"/>
</dbReference>
<protein>
    <submittedName>
        <fullName evidence="1">Uncharacterized protein</fullName>
    </submittedName>
</protein>
<sequence>MKWCGGDTLPLGKGYKTTDFGSGHNLVTSVHYLHPNTRSTQAPQLNLDILTSEEQHITRLYRVGPLGGAQGYSLCALSEDFGNLPPREHLEIFIGWHRRSFDFALSEDDGDISPRVDLEIFTGCHSSEVKCGSGDTLHHFDCVPSEDVDNLSPREDLEIFTDAIRVNINDQLIQIYNSLFDFRLKCELCFELRRVDLEIFTLARDFDNLSPRVDLEIFTDAIRVSINEQLIQIYNSLFDFRLKYEVGIHGCEREQQRRAVDRLLQLLIQLCFGLGRGNLEIFADTIRANLNAKWGYTASRDDNKVGSLTDLYNCWFSCALELDQ</sequence>
<proteinExistence type="predicted"/>
<keyword evidence="2" id="KW-1185">Reference proteome</keyword>
<reference evidence="1" key="1">
    <citation type="journal article" date="2020" name="G3 (Bethesda)">
        <title>High-Quality Assemblies for Three Invasive Social Wasps from the &lt;i&gt;Vespula&lt;/i&gt; Genus.</title>
        <authorList>
            <person name="Harrop T.W.R."/>
            <person name="Guhlin J."/>
            <person name="McLaughlin G.M."/>
            <person name="Permina E."/>
            <person name="Stockwell P."/>
            <person name="Gilligan J."/>
            <person name="Le Lec M.F."/>
            <person name="Gruber M.A.M."/>
            <person name="Quinn O."/>
            <person name="Lovegrove M."/>
            <person name="Duncan E.J."/>
            <person name="Remnant E.J."/>
            <person name="Van Eeckhoven J."/>
            <person name="Graham B."/>
            <person name="Knapp R.A."/>
            <person name="Langford K.W."/>
            <person name="Kronenberg Z."/>
            <person name="Press M.O."/>
            <person name="Eacker S.M."/>
            <person name="Wilson-Rankin E.E."/>
            <person name="Purcell J."/>
            <person name="Lester P.J."/>
            <person name="Dearden P.K."/>
        </authorList>
    </citation>
    <scope>NUCLEOTIDE SEQUENCE</scope>
    <source>
        <strain evidence="1">Marl-1</strain>
    </source>
</reference>
<gene>
    <name evidence="1" type="ORF">HZH66_013404</name>
</gene>
<evidence type="ECO:0000313" key="2">
    <source>
        <dbReference type="Proteomes" id="UP000614350"/>
    </source>
</evidence>
<dbReference type="EMBL" id="JACSEA010000019">
    <property type="protein sequence ID" value="KAF7381972.1"/>
    <property type="molecule type" value="Genomic_DNA"/>
</dbReference>
<accession>A0A834J7G3</accession>
<organism evidence="1 2">
    <name type="scientific">Vespula vulgaris</name>
    <name type="common">Yellow jacket</name>
    <name type="synonym">Wasp</name>
    <dbReference type="NCBI Taxonomy" id="7454"/>
    <lineage>
        <taxon>Eukaryota</taxon>
        <taxon>Metazoa</taxon>
        <taxon>Ecdysozoa</taxon>
        <taxon>Arthropoda</taxon>
        <taxon>Hexapoda</taxon>
        <taxon>Insecta</taxon>
        <taxon>Pterygota</taxon>
        <taxon>Neoptera</taxon>
        <taxon>Endopterygota</taxon>
        <taxon>Hymenoptera</taxon>
        <taxon>Apocrita</taxon>
        <taxon>Aculeata</taxon>
        <taxon>Vespoidea</taxon>
        <taxon>Vespidae</taxon>
        <taxon>Vespinae</taxon>
        <taxon>Vespula</taxon>
    </lineage>
</organism>
<dbReference type="AlphaFoldDB" id="A0A834J7G3"/>
<evidence type="ECO:0000313" key="1">
    <source>
        <dbReference type="EMBL" id="KAF7381972.1"/>
    </source>
</evidence>
<comment type="caution">
    <text evidence="1">The sequence shown here is derived from an EMBL/GenBank/DDBJ whole genome shotgun (WGS) entry which is preliminary data.</text>
</comment>